<feature type="region of interest" description="Disordered" evidence="3">
    <location>
        <begin position="334"/>
        <end position="357"/>
    </location>
</feature>
<feature type="region of interest" description="Disordered" evidence="3">
    <location>
        <begin position="116"/>
        <end position="147"/>
    </location>
</feature>
<evidence type="ECO:0000313" key="6">
    <source>
        <dbReference type="Proteomes" id="UP001500630"/>
    </source>
</evidence>
<dbReference type="InterPro" id="IPR027417">
    <property type="entry name" value="P-loop_NTPase"/>
</dbReference>
<keyword evidence="1" id="KW-0547">Nucleotide-binding</keyword>
<evidence type="ECO:0000259" key="4">
    <source>
        <dbReference type="PROSITE" id="PS50893"/>
    </source>
</evidence>
<feature type="domain" description="ABC transporter" evidence="4">
    <location>
        <begin position="424"/>
        <end position="666"/>
    </location>
</feature>
<dbReference type="Gene3D" id="3.40.50.300">
    <property type="entry name" value="P-loop containing nucleotide triphosphate hydrolases"/>
    <property type="match status" value="2"/>
</dbReference>
<proteinExistence type="predicted"/>
<dbReference type="PANTHER" id="PTHR42855">
    <property type="entry name" value="ABC TRANSPORTER ATP-BINDING SUBUNIT"/>
    <property type="match status" value="1"/>
</dbReference>
<dbReference type="PROSITE" id="PS00211">
    <property type="entry name" value="ABC_TRANSPORTER_1"/>
    <property type="match status" value="2"/>
</dbReference>
<evidence type="ECO:0000256" key="1">
    <source>
        <dbReference type="ARBA" id="ARBA00022741"/>
    </source>
</evidence>
<protein>
    <submittedName>
        <fullName evidence="5">ABC-F family ATP-binding cassette domain-containing protein</fullName>
    </submittedName>
</protein>
<dbReference type="SMART" id="SM00382">
    <property type="entry name" value="AAA"/>
    <property type="match status" value="2"/>
</dbReference>
<dbReference type="Proteomes" id="UP001500630">
    <property type="component" value="Unassembled WGS sequence"/>
</dbReference>
<gene>
    <name evidence="5" type="ORF">GCM10022419_062660</name>
</gene>
<dbReference type="EMBL" id="BAABDQ010000015">
    <property type="protein sequence ID" value="GAA3573194.1"/>
    <property type="molecule type" value="Genomic_DNA"/>
</dbReference>
<dbReference type="Pfam" id="PF00005">
    <property type="entry name" value="ABC_tran"/>
    <property type="match status" value="2"/>
</dbReference>
<feature type="region of interest" description="Disordered" evidence="3">
    <location>
        <begin position="388"/>
        <end position="421"/>
    </location>
</feature>
<evidence type="ECO:0000256" key="2">
    <source>
        <dbReference type="ARBA" id="ARBA00022840"/>
    </source>
</evidence>
<dbReference type="RefSeq" id="WP_345567310.1">
    <property type="nucleotide sequence ID" value="NZ_BAABDQ010000015.1"/>
</dbReference>
<dbReference type="GO" id="GO:0005524">
    <property type="term" value="F:ATP binding"/>
    <property type="evidence" value="ECO:0007669"/>
    <property type="project" value="UniProtKB-KW"/>
</dbReference>
<accession>A0ABP6XW89</accession>
<dbReference type="InterPro" id="IPR003439">
    <property type="entry name" value="ABC_transporter-like_ATP-bd"/>
</dbReference>
<keyword evidence="6" id="KW-1185">Reference proteome</keyword>
<dbReference type="SUPFAM" id="SSF52540">
    <property type="entry name" value="P-loop containing nucleoside triphosphate hydrolases"/>
    <property type="match status" value="2"/>
</dbReference>
<reference evidence="6" key="1">
    <citation type="journal article" date="2019" name="Int. J. Syst. Evol. Microbiol.">
        <title>The Global Catalogue of Microorganisms (GCM) 10K type strain sequencing project: providing services to taxonomists for standard genome sequencing and annotation.</title>
        <authorList>
            <consortium name="The Broad Institute Genomics Platform"/>
            <consortium name="The Broad Institute Genome Sequencing Center for Infectious Disease"/>
            <person name="Wu L."/>
            <person name="Ma J."/>
        </authorList>
    </citation>
    <scope>NUCLEOTIDE SEQUENCE [LARGE SCALE GENOMIC DNA]</scope>
    <source>
        <strain evidence="6">JCM 17326</strain>
    </source>
</reference>
<name>A0ABP6XW89_9ACTN</name>
<evidence type="ECO:0000313" key="5">
    <source>
        <dbReference type="EMBL" id="GAA3573194.1"/>
    </source>
</evidence>
<dbReference type="InterPro" id="IPR051309">
    <property type="entry name" value="ABCF_ATPase"/>
</dbReference>
<evidence type="ECO:0000256" key="3">
    <source>
        <dbReference type="SAM" id="MobiDB-lite"/>
    </source>
</evidence>
<dbReference type="InterPro" id="IPR017871">
    <property type="entry name" value="ABC_transporter-like_CS"/>
</dbReference>
<dbReference type="InterPro" id="IPR003593">
    <property type="entry name" value="AAA+_ATPase"/>
</dbReference>
<dbReference type="PANTHER" id="PTHR42855:SF2">
    <property type="entry name" value="DRUG RESISTANCE ABC TRANSPORTER,ATP-BINDING PROTEIN"/>
    <property type="match status" value="1"/>
</dbReference>
<organism evidence="5 6">
    <name type="scientific">Nonomuraea rosea</name>
    <dbReference type="NCBI Taxonomy" id="638574"/>
    <lineage>
        <taxon>Bacteria</taxon>
        <taxon>Bacillati</taxon>
        <taxon>Actinomycetota</taxon>
        <taxon>Actinomycetes</taxon>
        <taxon>Streptosporangiales</taxon>
        <taxon>Streptosporangiaceae</taxon>
        <taxon>Nonomuraea</taxon>
    </lineage>
</organism>
<dbReference type="PROSITE" id="PS50893">
    <property type="entry name" value="ABC_TRANSPORTER_2"/>
    <property type="match status" value="2"/>
</dbReference>
<keyword evidence="2 5" id="KW-0067">ATP-binding</keyword>
<feature type="compositionally biased region" description="Low complexity" evidence="3">
    <location>
        <begin position="388"/>
        <end position="408"/>
    </location>
</feature>
<comment type="caution">
    <text evidence="5">The sequence shown here is derived from an EMBL/GenBank/DDBJ whole genome shotgun (WGS) entry which is preliminary data.</text>
</comment>
<feature type="domain" description="ABC transporter" evidence="4">
    <location>
        <begin position="10"/>
        <end position="300"/>
    </location>
</feature>
<sequence length="666" mass="70648">MGSIRTAAQLALTEITKRYGTRVVLDRVSLTIKSGERIGVIGDNGSGKSTLLRLMADAERPDNGELVVVAPGGVGYLPQSLALPAHATVADAVDLALADLRELEARMRAAERSLAEAGTGTRADLDDQAEAKAGSGLEASSGLEADSGTKVGSELGVYAGLEAYAGLVAEFEARGGYEADARVDVALYGLGLPGLDRSRPLGTLSGGERARLALAATLASAPELLLLDEPTNDLDDQAVAWLEQRLRAHRGTVVAITHDRVFLERVTTAILEVADGQVRRYGDGYAGYLAGKAAERAAQARAHEEWKTELDRHATLVTANAGRLAAIPRKTAKAGMGTGAWRARSRTHGAAGRIRQSQQRLRWLTDHPAPPPPEPLRFTATLTTAEATSEAAGGAAPGATAGATPWATQKGTSGGTPEAAGGAVAGTEVVALDGVVVAGRLRLESLTIRAGERLLVTGPNGAGKTTLMRVLAGELRPDAGEVRRTGRAGFFRQDELDAEEERHARRALRRGELDADEVRQVRRTFRQGELDSGEVWRTGRAGVLRQGGVAERTVLRAYAHGRPGSLDEHADALLALGLFRPSDLGLRLGELSYGQRRRIELARLVSEPVDLLLLDEPTNHLSPMLVEQLEEALVSYRGALVVVTHDRRLRASFTGSRLELDEGVVA</sequence>